<comment type="similarity">
    <text evidence="1">Belongs to the IMPDH/GMPR family.</text>
</comment>
<dbReference type="PANTHER" id="PTHR11911">
    <property type="entry name" value="INOSINE-5-MONOPHOSPHATE DEHYDROGENASE RELATED"/>
    <property type="match status" value="1"/>
</dbReference>
<protein>
    <submittedName>
        <fullName evidence="6">IMPDH domain-containing protein</fullName>
    </submittedName>
</protein>
<evidence type="ECO:0000313" key="4">
    <source>
        <dbReference type="EMBL" id="VDM59126.1"/>
    </source>
</evidence>
<dbReference type="InterPro" id="IPR013785">
    <property type="entry name" value="Aldolase_TIM"/>
</dbReference>
<dbReference type="SUPFAM" id="SSF51412">
    <property type="entry name" value="Inosine monophosphate dehydrogenase (IMPDH)"/>
    <property type="match status" value="1"/>
</dbReference>
<dbReference type="GO" id="GO:0006183">
    <property type="term" value="P:GTP biosynthetic process"/>
    <property type="evidence" value="ECO:0007669"/>
    <property type="project" value="TreeGrafter"/>
</dbReference>
<evidence type="ECO:0000259" key="3">
    <source>
        <dbReference type="Pfam" id="PF00478"/>
    </source>
</evidence>
<proteinExistence type="inferred from homology"/>
<dbReference type="PANTHER" id="PTHR11911:SF111">
    <property type="entry name" value="INOSINE-5'-MONOPHOSPHATE DEHYDROGENASE"/>
    <property type="match status" value="1"/>
</dbReference>
<reference evidence="4 5" key="2">
    <citation type="submission" date="2018-11" db="EMBL/GenBank/DDBJ databases">
        <authorList>
            <consortium name="Pathogen Informatics"/>
        </authorList>
    </citation>
    <scope>NUCLEOTIDE SEQUENCE [LARGE SCALE GENOMIC DNA]</scope>
    <source>
        <strain evidence="4 5">Costa Rica</strain>
    </source>
</reference>
<dbReference type="GO" id="GO:0003938">
    <property type="term" value="F:IMP dehydrogenase activity"/>
    <property type="evidence" value="ECO:0007669"/>
    <property type="project" value="InterPro"/>
</dbReference>
<dbReference type="AlphaFoldDB" id="A0A158PIG6"/>
<sequence length="151" mass="17525">MRELFPQQLFVSSPMEIQRRFIYGQTRQDKQHYRSNLFEFIYSQEQKDEKSTRTFVVNETDLAHCESRHELMLYHDGLTYNPCDILPSVIDFPAHDVKLDTQITENNRINTPLMSSATNTVTENGMAIAMALYGDMGIILAVFAILEDLER</sequence>
<dbReference type="EMBL" id="UYYA01004049">
    <property type="protein sequence ID" value="VDM59126.1"/>
    <property type="molecule type" value="Genomic_DNA"/>
</dbReference>
<dbReference type="WBParaSite" id="ACOC_0000754001-mRNA-1">
    <property type="protein sequence ID" value="ACOC_0000754001-mRNA-1"/>
    <property type="gene ID" value="ACOC_0000754001"/>
</dbReference>
<organism evidence="6">
    <name type="scientific">Angiostrongylus costaricensis</name>
    <name type="common">Nematode worm</name>
    <dbReference type="NCBI Taxonomy" id="334426"/>
    <lineage>
        <taxon>Eukaryota</taxon>
        <taxon>Metazoa</taxon>
        <taxon>Ecdysozoa</taxon>
        <taxon>Nematoda</taxon>
        <taxon>Chromadorea</taxon>
        <taxon>Rhabditida</taxon>
        <taxon>Rhabditina</taxon>
        <taxon>Rhabditomorpha</taxon>
        <taxon>Strongyloidea</taxon>
        <taxon>Metastrongylidae</taxon>
        <taxon>Angiostrongylus</taxon>
    </lineage>
</organism>
<dbReference type="OrthoDB" id="416622at2759"/>
<evidence type="ECO:0000256" key="2">
    <source>
        <dbReference type="SAM" id="Phobius"/>
    </source>
</evidence>
<dbReference type="InterPro" id="IPR005990">
    <property type="entry name" value="IMP_DH"/>
</dbReference>
<name>A0A158PIG6_ANGCS</name>
<evidence type="ECO:0000313" key="6">
    <source>
        <dbReference type="WBParaSite" id="ACOC_0000754001-mRNA-1"/>
    </source>
</evidence>
<dbReference type="InterPro" id="IPR001093">
    <property type="entry name" value="IMP_DH_GMPRt"/>
</dbReference>
<keyword evidence="2" id="KW-0472">Membrane</keyword>
<evidence type="ECO:0000313" key="5">
    <source>
        <dbReference type="Proteomes" id="UP000267027"/>
    </source>
</evidence>
<dbReference type="Proteomes" id="UP000267027">
    <property type="component" value="Unassembled WGS sequence"/>
</dbReference>
<dbReference type="GO" id="GO:0005737">
    <property type="term" value="C:cytoplasm"/>
    <property type="evidence" value="ECO:0007669"/>
    <property type="project" value="TreeGrafter"/>
</dbReference>
<keyword evidence="2" id="KW-1133">Transmembrane helix</keyword>
<gene>
    <name evidence="4" type="ORF">ACOC_LOCUS7541</name>
</gene>
<evidence type="ECO:0000256" key="1">
    <source>
        <dbReference type="ARBA" id="ARBA00005502"/>
    </source>
</evidence>
<keyword evidence="2" id="KW-0812">Transmembrane</keyword>
<feature type="transmembrane region" description="Helical" evidence="2">
    <location>
        <begin position="125"/>
        <end position="146"/>
    </location>
</feature>
<dbReference type="STRING" id="334426.A0A158PIG6"/>
<reference evidence="6" key="1">
    <citation type="submission" date="2016-04" db="UniProtKB">
        <authorList>
            <consortium name="WormBaseParasite"/>
        </authorList>
    </citation>
    <scope>IDENTIFICATION</scope>
</reference>
<dbReference type="Gene3D" id="3.20.20.70">
    <property type="entry name" value="Aldolase class I"/>
    <property type="match status" value="1"/>
</dbReference>
<dbReference type="Pfam" id="PF00478">
    <property type="entry name" value="IMPDH"/>
    <property type="match status" value="1"/>
</dbReference>
<keyword evidence="5" id="KW-1185">Reference proteome</keyword>
<feature type="domain" description="IMP dehydrogenase/GMP reductase" evidence="3">
    <location>
        <begin position="77"/>
        <end position="145"/>
    </location>
</feature>
<accession>A0A158PIG6</accession>